<feature type="domain" description="BIG2" evidence="2">
    <location>
        <begin position="401"/>
        <end position="480"/>
    </location>
</feature>
<dbReference type="AlphaFoldDB" id="A0A174PU34"/>
<dbReference type="Gene3D" id="2.60.40.1080">
    <property type="match status" value="5"/>
</dbReference>
<dbReference type="InterPro" id="IPR008964">
    <property type="entry name" value="Invasin/intimin_cell_adhesion"/>
</dbReference>
<accession>A0A174PU34</accession>
<protein>
    <submittedName>
        <fullName evidence="3">Bacterial Ig-like domain (Group 2)</fullName>
    </submittedName>
</protein>
<gene>
    <name evidence="3" type="ORF">ERS852520_01804</name>
</gene>
<dbReference type="SUPFAM" id="SSF49373">
    <property type="entry name" value="Invasin/intimin cell-adhesion fragments"/>
    <property type="match status" value="5"/>
</dbReference>
<dbReference type="OrthoDB" id="2680260at2"/>
<evidence type="ECO:0000313" key="3">
    <source>
        <dbReference type="EMBL" id="CUP62647.1"/>
    </source>
</evidence>
<dbReference type="Pfam" id="PF02368">
    <property type="entry name" value="Big_2"/>
    <property type="match status" value="2"/>
</dbReference>
<keyword evidence="1" id="KW-0812">Transmembrane</keyword>
<feature type="domain" description="BIG2" evidence="2">
    <location>
        <begin position="485"/>
        <end position="563"/>
    </location>
</feature>
<evidence type="ECO:0000259" key="2">
    <source>
        <dbReference type="SMART" id="SM00635"/>
    </source>
</evidence>
<proteinExistence type="predicted"/>
<dbReference type="InterPro" id="IPR003343">
    <property type="entry name" value="Big_2"/>
</dbReference>
<organism evidence="3 4">
    <name type="scientific">Anaerostipes hadrus</name>
    <dbReference type="NCBI Taxonomy" id="649756"/>
    <lineage>
        <taxon>Bacteria</taxon>
        <taxon>Bacillati</taxon>
        <taxon>Bacillota</taxon>
        <taxon>Clostridia</taxon>
        <taxon>Lachnospirales</taxon>
        <taxon>Lachnospiraceae</taxon>
        <taxon>Anaerostipes</taxon>
    </lineage>
</organism>
<feature type="transmembrane region" description="Helical" evidence="1">
    <location>
        <begin position="12"/>
        <end position="28"/>
    </location>
</feature>
<evidence type="ECO:0000313" key="4">
    <source>
        <dbReference type="Proteomes" id="UP000095564"/>
    </source>
</evidence>
<dbReference type="EMBL" id="CZAU01000016">
    <property type="protein sequence ID" value="CUP62647.1"/>
    <property type="molecule type" value="Genomic_DNA"/>
</dbReference>
<feature type="transmembrane region" description="Helical" evidence="1">
    <location>
        <begin position="653"/>
        <end position="674"/>
    </location>
</feature>
<feature type="domain" description="BIG2" evidence="2">
    <location>
        <begin position="242"/>
        <end position="318"/>
    </location>
</feature>
<evidence type="ECO:0000256" key="1">
    <source>
        <dbReference type="SAM" id="Phobius"/>
    </source>
</evidence>
<feature type="domain" description="BIG2" evidence="2">
    <location>
        <begin position="322"/>
        <end position="399"/>
    </location>
</feature>
<dbReference type="SMART" id="SM00635">
    <property type="entry name" value="BID_2"/>
    <property type="match status" value="4"/>
</dbReference>
<keyword evidence="1" id="KW-1133">Transmembrane helix</keyword>
<name>A0A174PU34_ANAHA</name>
<keyword evidence="1" id="KW-0472">Membrane</keyword>
<dbReference type="Proteomes" id="UP000095564">
    <property type="component" value="Unassembled WGS sequence"/>
</dbReference>
<feature type="transmembrane region" description="Helical" evidence="1">
    <location>
        <begin position="40"/>
        <end position="57"/>
    </location>
</feature>
<sequence length="681" mass="77493">MIQSRAEKCSVFLYVKMFFLNFSHIYIGEYIEKEKIMKKIFIALLSILCVTQSIVFPDKIRAETNQMSVTEYTRKLKKLETYANGYGGDKNQHILNYLKDEDNEFVDYCNEKDQSLSDLQHTEAIRTNAGNVNAYQLIKGVICNSSRNDYKKYASYPESPEFYTAIDEFFISDDDLADNIYSYYRNLTQKKRVQKFLTDFYCIKSSDYKTIKQMITKVNQKYGIKTTDSLVNFFYDNYPVGIMKYFTIGGANYVDIGGSTPLDIEVTPKNAKYSNAKYSSSDTKIATVDQNGIVYGKKKGNFKIRVEIEGQSSEFPMECVNPITQLVDKTKETEILLGKSVKMKVEISPKNATIQEVTYTTSDSNVATIDQNGKVKAVGPGYVNITAKAYNGTSVVHKFRVYQKIKKIKSEGEKTLIMGKPEKVNYQVFPLGFTDNKIKFSSADPEIATVDKNGMIYPKKNGSTQIIVESKNAADIYSVTNVTVITKMKEIVPDKWQSYYMGYSQKFRYDTDPVTTSNKELVYEMKKNDYASVKSDGTIVPKKIGQTEMTVRSTDGTKLSKKVTIYIEQMVEKITVKKNIYLKKGERFHVYYTISPVNATKKAITLKSGNKEKVETNGDSVIAKGYGKTKVTIQSQDPGHKSTEFYVIVKRPLWHYLVVAGIGILLMVGMVELLKKERKKK</sequence>
<reference evidence="3 4" key="1">
    <citation type="submission" date="2015-09" db="EMBL/GenBank/DDBJ databases">
        <authorList>
            <consortium name="Pathogen Informatics"/>
        </authorList>
    </citation>
    <scope>NUCLEOTIDE SEQUENCE [LARGE SCALE GENOMIC DNA]</scope>
    <source>
        <strain evidence="3 4">2789STDY5834908</strain>
    </source>
</reference>